<accession>A0A9W4U8G9</accession>
<feature type="transmembrane region" description="Helical" evidence="6">
    <location>
        <begin position="196"/>
        <end position="217"/>
    </location>
</feature>
<feature type="transmembrane region" description="Helical" evidence="6">
    <location>
        <begin position="28"/>
        <end position="50"/>
    </location>
</feature>
<feature type="compositionally biased region" description="Low complexity" evidence="5">
    <location>
        <begin position="501"/>
        <end position="515"/>
    </location>
</feature>
<feature type="transmembrane region" description="Helical" evidence="6">
    <location>
        <begin position="62"/>
        <end position="90"/>
    </location>
</feature>
<dbReference type="Pfam" id="PF03619">
    <property type="entry name" value="Solute_trans_a"/>
    <property type="match status" value="1"/>
</dbReference>
<feature type="compositionally biased region" description="Basic and acidic residues" evidence="5">
    <location>
        <begin position="656"/>
        <end position="667"/>
    </location>
</feature>
<evidence type="ECO:0000256" key="2">
    <source>
        <dbReference type="ARBA" id="ARBA00022692"/>
    </source>
</evidence>
<feature type="compositionally biased region" description="Basic and acidic residues" evidence="5">
    <location>
        <begin position="578"/>
        <end position="597"/>
    </location>
</feature>
<keyword evidence="3 6" id="KW-1133">Transmembrane helix</keyword>
<protein>
    <recommendedName>
        <fullName evidence="9">DUF300-domain-containing protein</fullName>
    </recommendedName>
</protein>
<keyword evidence="4 6" id="KW-0472">Membrane</keyword>
<feature type="transmembrane region" description="Helical" evidence="6">
    <location>
        <begin position="157"/>
        <end position="176"/>
    </location>
</feature>
<dbReference type="AlphaFoldDB" id="A0A9W4U8G9"/>
<comment type="subcellular location">
    <subcellularLocation>
        <location evidence="1">Membrane</location>
        <topology evidence="1">Multi-pass membrane protein</topology>
    </subcellularLocation>
</comment>
<feature type="compositionally biased region" description="Basic and acidic residues" evidence="5">
    <location>
        <begin position="553"/>
        <end position="562"/>
    </location>
</feature>
<feature type="region of interest" description="Disordered" evidence="5">
    <location>
        <begin position="451"/>
        <end position="667"/>
    </location>
</feature>
<keyword evidence="2 6" id="KW-0812">Transmembrane</keyword>
<feature type="transmembrane region" description="Helical" evidence="6">
    <location>
        <begin position="229"/>
        <end position="252"/>
    </location>
</feature>
<proteinExistence type="predicted"/>
<dbReference type="GO" id="GO:0016020">
    <property type="term" value="C:membrane"/>
    <property type="evidence" value="ECO:0007669"/>
    <property type="project" value="UniProtKB-SubCell"/>
</dbReference>
<dbReference type="EMBL" id="CAOQHR010000002">
    <property type="protein sequence ID" value="CAI6330750.1"/>
    <property type="molecule type" value="Genomic_DNA"/>
</dbReference>
<gene>
    <name evidence="7" type="ORF">PDIGIT_LOCUS4298</name>
</gene>
<evidence type="ECO:0000313" key="8">
    <source>
        <dbReference type="Proteomes" id="UP001152607"/>
    </source>
</evidence>
<reference evidence="7" key="1">
    <citation type="submission" date="2023-01" db="EMBL/GenBank/DDBJ databases">
        <authorList>
            <person name="Van Ghelder C."/>
            <person name="Rancurel C."/>
        </authorList>
    </citation>
    <scope>NUCLEOTIDE SEQUENCE</scope>
    <source>
        <strain evidence="7">CNCM I-4278</strain>
    </source>
</reference>
<name>A0A9W4U8G9_9PLEO</name>
<comment type="caution">
    <text evidence="7">The sequence shown here is derived from an EMBL/GenBank/DDBJ whole genome shotgun (WGS) entry which is preliminary data.</text>
</comment>
<evidence type="ECO:0000313" key="7">
    <source>
        <dbReference type="EMBL" id="CAI6330750.1"/>
    </source>
</evidence>
<keyword evidence="8" id="KW-1185">Reference proteome</keyword>
<evidence type="ECO:0000256" key="5">
    <source>
        <dbReference type="SAM" id="MobiDB-lite"/>
    </source>
</evidence>
<dbReference type="SMART" id="SM01417">
    <property type="entry name" value="Solute_trans_a"/>
    <property type="match status" value="1"/>
</dbReference>
<evidence type="ECO:0000256" key="4">
    <source>
        <dbReference type="ARBA" id="ARBA00023136"/>
    </source>
</evidence>
<evidence type="ECO:0000256" key="3">
    <source>
        <dbReference type="ARBA" id="ARBA00022989"/>
    </source>
</evidence>
<feature type="compositionally biased region" description="Polar residues" evidence="5">
    <location>
        <begin position="461"/>
        <end position="470"/>
    </location>
</feature>
<evidence type="ECO:0000256" key="6">
    <source>
        <dbReference type="SAM" id="Phobius"/>
    </source>
</evidence>
<dbReference type="InterPro" id="IPR005178">
    <property type="entry name" value="Ostalpha/TMEM184C"/>
</dbReference>
<feature type="region of interest" description="Disordered" evidence="5">
    <location>
        <begin position="392"/>
        <end position="421"/>
    </location>
</feature>
<sequence>MAIGNLIAVRASSEKSPSGTGDRFARTIIILAGVAALVASLLTFIAVWLQTKNYRKPLLQRYVVRILLMVPIYSASSWASLVSIQASYWIGPLRDVYEAFTIYTFFQLLINFIGGERALIVLMTGRAPVSHLWPLNLVLPKADISDPHTFLMIKRGILQYTWVKPLLSLAAIVMKALDVYKEGYLGVDSGYLWSGIIYNVSITISLYALAMFWVCMVQDLKPFRPMPKFLCIKGIIFASYWQGFFLSILVWLGAIPGDVPGYTADNLAAAIQDALICFEMPLFSLAHWYAFSWHDYADNTISAARLPVKYALRDAFGPRDLIEDTKDTFGGKHYEYRYFDANDNVLAHEESSSRTARMAEGMRYERGGKGKYWIPKPGHSDREPLLSKVTSSRARTMSPGAHRALEASQYGSTSDYEEPELNAEDERLFDNARALEFGDWNYPVIEANRPSREDHMYGNPSIITGSTNRHLLQPTADNKKRRKSRIKDIQAAAGKGKNRSDSSSTGGPSNSSSDRTAISKLIRQKSSESASSKKSDHSQLVNLVVEDHEAEEVERVRARKEGGPGWNEVPAKHYVHAYPEEGREEEVREGFEPDHPQPENPEAVHNLDYPFTTEEGKQSEDISPPINEEARRWETRDHSGGPANDHERTSPQYGSFRDEHNAWNDRD</sequence>
<feature type="transmembrane region" description="Helical" evidence="6">
    <location>
        <begin position="96"/>
        <end position="114"/>
    </location>
</feature>
<dbReference type="Proteomes" id="UP001152607">
    <property type="component" value="Unassembled WGS sequence"/>
</dbReference>
<dbReference type="OrthoDB" id="5348404at2759"/>
<organism evidence="7 8">
    <name type="scientific">Periconia digitata</name>
    <dbReference type="NCBI Taxonomy" id="1303443"/>
    <lineage>
        <taxon>Eukaryota</taxon>
        <taxon>Fungi</taxon>
        <taxon>Dikarya</taxon>
        <taxon>Ascomycota</taxon>
        <taxon>Pezizomycotina</taxon>
        <taxon>Dothideomycetes</taxon>
        <taxon>Pleosporomycetidae</taxon>
        <taxon>Pleosporales</taxon>
        <taxon>Massarineae</taxon>
        <taxon>Periconiaceae</taxon>
        <taxon>Periconia</taxon>
    </lineage>
</organism>
<evidence type="ECO:0008006" key="9">
    <source>
        <dbReference type="Google" id="ProtNLM"/>
    </source>
</evidence>
<evidence type="ECO:0000256" key="1">
    <source>
        <dbReference type="ARBA" id="ARBA00004141"/>
    </source>
</evidence>
<feature type="compositionally biased region" description="Basic and acidic residues" evidence="5">
    <location>
        <begin position="628"/>
        <end position="649"/>
    </location>
</feature>
<dbReference type="PANTHER" id="PTHR23423">
    <property type="entry name" value="ORGANIC SOLUTE TRANSPORTER-RELATED"/>
    <property type="match status" value="1"/>
</dbReference>